<dbReference type="NCBIfam" id="TIGR01637">
    <property type="entry name" value="phage_arpU"/>
    <property type="match status" value="1"/>
</dbReference>
<dbReference type="RefSeq" id="WP_065411213.1">
    <property type="nucleotide sequence ID" value="NZ_MAYT01000027.1"/>
</dbReference>
<evidence type="ECO:0000313" key="2">
    <source>
        <dbReference type="Proteomes" id="UP000092578"/>
    </source>
</evidence>
<accession>A0A1B9AN62</accession>
<evidence type="ECO:0000313" key="1">
    <source>
        <dbReference type="EMBL" id="OCA85245.1"/>
    </source>
</evidence>
<name>A0A1B9AN62_9BACI</name>
<dbReference type="EMBL" id="MAYT01000027">
    <property type="protein sequence ID" value="OCA85245.1"/>
    <property type="molecule type" value="Genomic_DNA"/>
</dbReference>
<sequence>MNAIQLKFFREIDEKEVQKLIIGELRDYRALKVQIENKKEQEAAGVINLFPSVRQQDRLNELKVKQIERALENSLDFIERRIIEMKYFTSQETKDINIYMELGLKKGKYYEKKRAAIYRLATALGII</sequence>
<keyword evidence="2" id="KW-1185">Reference proteome</keyword>
<dbReference type="AlphaFoldDB" id="A0A1B9AN62"/>
<organism evidence="1 2">
    <name type="scientific">Pseudobacillus wudalianchiensis</name>
    <dbReference type="NCBI Taxonomy" id="1743143"/>
    <lineage>
        <taxon>Bacteria</taxon>
        <taxon>Bacillati</taxon>
        <taxon>Bacillota</taxon>
        <taxon>Bacilli</taxon>
        <taxon>Bacillales</taxon>
        <taxon>Bacillaceae</taxon>
        <taxon>Pseudobacillus</taxon>
    </lineage>
</organism>
<gene>
    <name evidence="1" type="ORF">A8F95_11260</name>
</gene>
<comment type="caution">
    <text evidence="1">The sequence shown here is derived from an EMBL/GenBank/DDBJ whole genome shotgun (WGS) entry which is preliminary data.</text>
</comment>
<dbReference type="InterPro" id="IPR006524">
    <property type="entry name" value="ArpU-like"/>
</dbReference>
<protein>
    <submittedName>
        <fullName evidence="1">ArpU family transcriptional regulator</fullName>
    </submittedName>
</protein>
<reference evidence="2" key="1">
    <citation type="submission" date="2016-05" db="EMBL/GenBank/DDBJ databases">
        <authorList>
            <person name="Liu B."/>
            <person name="Wang J."/>
            <person name="Zhu Y."/>
            <person name="Liu G."/>
            <person name="Chen Q."/>
            <person name="Chen Z."/>
            <person name="Lan J."/>
            <person name="Che J."/>
            <person name="Ge C."/>
            <person name="Shi H."/>
            <person name="Pan Z."/>
            <person name="Liu X."/>
        </authorList>
    </citation>
    <scope>NUCLEOTIDE SEQUENCE [LARGE SCALE GENOMIC DNA]</scope>
    <source>
        <strain evidence="2">FJAT-27215</strain>
    </source>
</reference>
<dbReference type="Proteomes" id="UP000092578">
    <property type="component" value="Unassembled WGS sequence"/>
</dbReference>
<proteinExistence type="predicted"/>